<dbReference type="Pfam" id="PF13419">
    <property type="entry name" value="HAD_2"/>
    <property type="match status" value="1"/>
</dbReference>
<evidence type="ECO:0000256" key="1">
    <source>
        <dbReference type="ARBA" id="ARBA00000830"/>
    </source>
</evidence>
<comment type="catalytic activity">
    <reaction evidence="1">
        <text>2-phosphoglycolate + H2O = glycolate + phosphate</text>
        <dbReference type="Rhea" id="RHEA:14369"/>
        <dbReference type="ChEBI" id="CHEBI:15377"/>
        <dbReference type="ChEBI" id="CHEBI:29805"/>
        <dbReference type="ChEBI" id="CHEBI:43474"/>
        <dbReference type="ChEBI" id="CHEBI:58033"/>
        <dbReference type="EC" id="3.1.3.18"/>
    </reaction>
</comment>
<dbReference type="InterPro" id="IPR023214">
    <property type="entry name" value="HAD_sf"/>
</dbReference>
<dbReference type="GO" id="GO:0008967">
    <property type="term" value="F:phosphoglycolate phosphatase activity"/>
    <property type="evidence" value="ECO:0007669"/>
    <property type="project" value="UniProtKB-EC"/>
</dbReference>
<reference evidence="5" key="1">
    <citation type="journal article" date="2020" name="mSystems">
        <title>Genome- and Community-Level Interaction Insights into Carbon Utilization and Element Cycling Functions of Hydrothermarchaeota in Hydrothermal Sediment.</title>
        <authorList>
            <person name="Zhou Z."/>
            <person name="Liu Y."/>
            <person name="Xu W."/>
            <person name="Pan J."/>
            <person name="Luo Z.H."/>
            <person name="Li M."/>
        </authorList>
    </citation>
    <scope>NUCLEOTIDE SEQUENCE [LARGE SCALE GENOMIC DNA]</scope>
    <source>
        <strain evidence="5">SpSt-477</strain>
    </source>
</reference>
<dbReference type="NCBIfam" id="TIGR01549">
    <property type="entry name" value="HAD-SF-IA-v1"/>
    <property type="match status" value="1"/>
</dbReference>
<dbReference type="AlphaFoldDB" id="A0A7C4MQC9"/>
<gene>
    <name evidence="5" type="ORF">ENS29_08920</name>
</gene>
<dbReference type="Gene3D" id="3.40.50.1000">
    <property type="entry name" value="HAD superfamily/HAD-like"/>
    <property type="match status" value="1"/>
</dbReference>
<comment type="similarity">
    <text evidence="3">Belongs to the HAD-like hydrolase superfamily. CbbY/CbbZ/Gph/YieH family.</text>
</comment>
<evidence type="ECO:0000256" key="3">
    <source>
        <dbReference type="ARBA" id="ARBA00006171"/>
    </source>
</evidence>
<dbReference type="PRINTS" id="PR00413">
    <property type="entry name" value="HADHALOGNASE"/>
</dbReference>
<comment type="pathway">
    <text evidence="2">Organic acid metabolism; glycolate biosynthesis; glycolate from 2-phosphoglycolate: step 1/1.</text>
</comment>
<dbReference type="EMBL" id="DSUH01000209">
    <property type="protein sequence ID" value="HGU32964.1"/>
    <property type="molecule type" value="Genomic_DNA"/>
</dbReference>
<keyword evidence="5" id="KW-0378">Hydrolase</keyword>
<proteinExistence type="inferred from homology"/>
<comment type="caution">
    <text evidence="5">The sequence shown here is derived from an EMBL/GenBank/DDBJ whole genome shotgun (WGS) entry which is preliminary data.</text>
</comment>
<dbReference type="SFLD" id="SFLDG01135">
    <property type="entry name" value="C1.5.6:_HAD__Beta-PGM__Phospha"/>
    <property type="match status" value="1"/>
</dbReference>
<dbReference type="InterPro" id="IPR006439">
    <property type="entry name" value="HAD-SF_hydro_IA"/>
</dbReference>
<dbReference type="InterPro" id="IPR023198">
    <property type="entry name" value="PGP-like_dom2"/>
</dbReference>
<dbReference type="InterPro" id="IPR036412">
    <property type="entry name" value="HAD-like_sf"/>
</dbReference>
<dbReference type="InterPro" id="IPR041492">
    <property type="entry name" value="HAD_2"/>
</dbReference>
<evidence type="ECO:0000256" key="2">
    <source>
        <dbReference type="ARBA" id="ARBA00004818"/>
    </source>
</evidence>
<dbReference type="SFLD" id="SFLDS00003">
    <property type="entry name" value="Haloacid_Dehalogenase"/>
    <property type="match status" value="1"/>
</dbReference>
<dbReference type="EC" id="3.1.3.18" evidence="4"/>
<dbReference type="PANTHER" id="PTHR43434:SF1">
    <property type="entry name" value="PHOSPHOGLYCOLATE PHOSPHATASE"/>
    <property type="match status" value="1"/>
</dbReference>
<dbReference type="PANTHER" id="PTHR43434">
    <property type="entry name" value="PHOSPHOGLYCOLATE PHOSPHATASE"/>
    <property type="match status" value="1"/>
</dbReference>
<dbReference type="GO" id="GO:0006281">
    <property type="term" value="P:DNA repair"/>
    <property type="evidence" value="ECO:0007669"/>
    <property type="project" value="TreeGrafter"/>
</dbReference>
<dbReference type="Gene3D" id="1.10.150.240">
    <property type="entry name" value="Putative phosphatase, domain 2"/>
    <property type="match status" value="1"/>
</dbReference>
<name>A0A7C4MQC9_9BACT</name>
<dbReference type="SUPFAM" id="SSF56784">
    <property type="entry name" value="HAD-like"/>
    <property type="match status" value="1"/>
</dbReference>
<evidence type="ECO:0000313" key="5">
    <source>
        <dbReference type="EMBL" id="HGU32964.1"/>
    </source>
</evidence>
<dbReference type="InterPro" id="IPR050155">
    <property type="entry name" value="HAD-like_hydrolase_sf"/>
</dbReference>
<dbReference type="GO" id="GO:0005829">
    <property type="term" value="C:cytosol"/>
    <property type="evidence" value="ECO:0007669"/>
    <property type="project" value="TreeGrafter"/>
</dbReference>
<sequence>MPTFDAVLFDMDGTILDTLADIGESMNRVLISFGFAPHPLDAYRYFVGEGSAVLVEKALPEAARKPDIIQKCLRGYQEDYGRHWRVHTRLYPGIAELLDALVRKTIRMAILSNKFHEFTLQCYEHFFGRWPFDPVLGIREGIPRKPDPTAALEVAEYLGLSPSRILYVGDTAVDMQTAVSAGMFPVGVLWGFRGREELLTNGARFLAEHPVQILETFFDAPSKGADLTEGT</sequence>
<organism evidence="5">
    <name type="scientific">Desulfatirhabdium butyrativorans</name>
    <dbReference type="NCBI Taxonomy" id="340467"/>
    <lineage>
        <taxon>Bacteria</taxon>
        <taxon>Pseudomonadati</taxon>
        <taxon>Thermodesulfobacteriota</taxon>
        <taxon>Desulfobacteria</taxon>
        <taxon>Desulfobacterales</taxon>
        <taxon>Desulfatirhabdiaceae</taxon>
        <taxon>Desulfatirhabdium</taxon>
    </lineage>
</organism>
<dbReference type="SFLD" id="SFLDG01129">
    <property type="entry name" value="C1.5:_HAD__Beta-PGM__Phosphata"/>
    <property type="match status" value="1"/>
</dbReference>
<protein>
    <recommendedName>
        <fullName evidence="4">phosphoglycolate phosphatase</fullName>
        <ecNumber evidence="4">3.1.3.18</ecNumber>
    </recommendedName>
</protein>
<accession>A0A7C4MQC9</accession>
<evidence type="ECO:0000256" key="4">
    <source>
        <dbReference type="ARBA" id="ARBA00013078"/>
    </source>
</evidence>